<reference evidence="2" key="2">
    <citation type="submission" date="2021-09" db="EMBL/GenBank/DDBJ databases">
        <authorList>
            <person name="Jia N."/>
            <person name="Wang J."/>
            <person name="Shi W."/>
            <person name="Du L."/>
            <person name="Sun Y."/>
            <person name="Zhan W."/>
            <person name="Jiang J."/>
            <person name="Wang Q."/>
            <person name="Zhang B."/>
            <person name="Ji P."/>
            <person name="Sakyi L.B."/>
            <person name="Cui X."/>
            <person name="Yuan T."/>
            <person name="Jiang B."/>
            <person name="Yang W."/>
            <person name="Lam T.T.-Y."/>
            <person name="Chang Q."/>
            <person name="Ding S."/>
            <person name="Wang X."/>
            <person name="Zhu J."/>
            <person name="Ruan X."/>
            <person name="Zhao L."/>
            <person name="Wei J."/>
            <person name="Que T."/>
            <person name="Du C."/>
            <person name="Cheng J."/>
            <person name="Dai P."/>
            <person name="Han X."/>
            <person name="Huang E."/>
            <person name="Gao Y."/>
            <person name="Liu J."/>
            <person name="Shao H."/>
            <person name="Ye R."/>
            <person name="Li L."/>
            <person name="Wei W."/>
            <person name="Wang X."/>
            <person name="Wang C."/>
            <person name="Huo Q."/>
            <person name="Li W."/>
            <person name="Guo W."/>
            <person name="Chen H."/>
            <person name="Chen S."/>
            <person name="Zhou L."/>
            <person name="Zhou L."/>
            <person name="Ni X."/>
            <person name="Tian J."/>
            <person name="Zhou Y."/>
            <person name="Sheng Y."/>
            <person name="Liu T."/>
            <person name="Pan Y."/>
            <person name="Xia L."/>
            <person name="Li J."/>
            <person name="Zhao F."/>
            <person name="Cao W."/>
        </authorList>
    </citation>
    <scope>NUCLEOTIDE SEQUENCE</scope>
    <source>
        <strain evidence="2">Rsan-2018</strain>
        <tissue evidence="2">Larvae</tissue>
    </source>
</reference>
<gene>
    <name evidence="2" type="ORF">HPB52_019906</name>
</gene>
<evidence type="ECO:0000313" key="3">
    <source>
        <dbReference type="Proteomes" id="UP000821837"/>
    </source>
</evidence>
<keyword evidence="1" id="KW-0812">Transmembrane</keyword>
<accession>A0A9D4T648</accession>
<reference evidence="2" key="1">
    <citation type="journal article" date="2020" name="Cell">
        <title>Large-Scale Comparative Analyses of Tick Genomes Elucidate Their Genetic Diversity and Vector Capacities.</title>
        <authorList>
            <consortium name="Tick Genome and Microbiome Consortium (TIGMIC)"/>
            <person name="Jia N."/>
            <person name="Wang J."/>
            <person name="Shi W."/>
            <person name="Du L."/>
            <person name="Sun Y."/>
            <person name="Zhan W."/>
            <person name="Jiang J.F."/>
            <person name="Wang Q."/>
            <person name="Zhang B."/>
            <person name="Ji P."/>
            <person name="Bell-Sakyi L."/>
            <person name="Cui X.M."/>
            <person name="Yuan T.T."/>
            <person name="Jiang B.G."/>
            <person name="Yang W.F."/>
            <person name="Lam T.T."/>
            <person name="Chang Q.C."/>
            <person name="Ding S.J."/>
            <person name="Wang X.J."/>
            <person name="Zhu J.G."/>
            <person name="Ruan X.D."/>
            <person name="Zhao L."/>
            <person name="Wei J.T."/>
            <person name="Ye R.Z."/>
            <person name="Que T.C."/>
            <person name="Du C.H."/>
            <person name="Zhou Y.H."/>
            <person name="Cheng J.X."/>
            <person name="Dai P.F."/>
            <person name="Guo W.B."/>
            <person name="Han X.H."/>
            <person name="Huang E.J."/>
            <person name="Li L.F."/>
            <person name="Wei W."/>
            <person name="Gao Y.C."/>
            <person name="Liu J.Z."/>
            <person name="Shao H.Z."/>
            <person name="Wang X."/>
            <person name="Wang C.C."/>
            <person name="Yang T.C."/>
            <person name="Huo Q.B."/>
            <person name="Li W."/>
            <person name="Chen H.Y."/>
            <person name="Chen S.E."/>
            <person name="Zhou L.G."/>
            <person name="Ni X.B."/>
            <person name="Tian J.H."/>
            <person name="Sheng Y."/>
            <person name="Liu T."/>
            <person name="Pan Y.S."/>
            <person name="Xia L.Y."/>
            <person name="Li J."/>
            <person name="Zhao F."/>
            <person name="Cao W.C."/>
        </authorList>
    </citation>
    <scope>NUCLEOTIDE SEQUENCE</scope>
    <source>
        <strain evidence="2">Rsan-2018</strain>
    </source>
</reference>
<organism evidence="2 3">
    <name type="scientific">Rhipicephalus sanguineus</name>
    <name type="common">Brown dog tick</name>
    <name type="synonym">Ixodes sanguineus</name>
    <dbReference type="NCBI Taxonomy" id="34632"/>
    <lineage>
        <taxon>Eukaryota</taxon>
        <taxon>Metazoa</taxon>
        <taxon>Ecdysozoa</taxon>
        <taxon>Arthropoda</taxon>
        <taxon>Chelicerata</taxon>
        <taxon>Arachnida</taxon>
        <taxon>Acari</taxon>
        <taxon>Parasitiformes</taxon>
        <taxon>Ixodida</taxon>
        <taxon>Ixodoidea</taxon>
        <taxon>Ixodidae</taxon>
        <taxon>Rhipicephalinae</taxon>
        <taxon>Rhipicephalus</taxon>
        <taxon>Rhipicephalus</taxon>
    </lineage>
</organism>
<dbReference type="EMBL" id="JABSTV010001247">
    <property type="protein sequence ID" value="KAH7972978.1"/>
    <property type="molecule type" value="Genomic_DNA"/>
</dbReference>
<dbReference type="AlphaFoldDB" id="A0A9D4T648"/>
<sequence length="173" mass="18769">MNVYPFYLLTLGGLLKMMEITFAVPSLVLLSSLSFNDMSGLFEMQHGDVSLTMTIFAFATSAAILLLTIVSGSDDVPHTRFYRINYAIGTLLLALNTFMFYGRHSSASASRPVVCPPGGTCPAAITSKELKDPLYAFYLKWGRPCCGGALDAKRKCVYACVFKIDGGLPNDPS</sequence>
<feature type="transmembrane region" description="Helical" evidence="1">
    <location>
        <begin position="84"/>
        <end position="102"/>
    </location>
</feature>
<protein>
    <submittedName>
        <fullName evidence="2">Uncharacterized protein</fullName>
    </submittedName>
</protein>
<evidence type="ECO:0000313" key="2">
    <source>
        <dbReference type="EMBL" id="KAH7972978.1"/>
    </source>
</evidence>
<evidence type="ECO:0000256" key="1">
    <source>
        <dbReference type="SAM" id="Phobius"/>
    </source>
</evidence>
<keyword evidence="1" id="KW-1133">Transmembrane helix</keyword>
<comment type="caution">
    <text evidence="2">The sequence shown here is derived from an EMBL/GenBank/DDBJ whole genome shotgun (WGS) entry which is preliminary data.</text>
</comment>
<keyword evidence="1" id="KW-0472">Membrane</keyword>
<proteinExistence type="predicted"/>
<feature type="transmembrane region" description="Helical" evidence="1">
    <location>
        <begin position="51"/>
        <end position="72"/>
    </location>
</feature>
<dbReference type="Proteomes" id="UP000821837">
    <property type="component" value="Chromosome 11"/>
</dbReference>
<name>A0A9D4T648_RHISA</name>
<keyword evidence="3" id="KW-1185">Reference proteome</keyword>
<feature type="transmembrane region" description="Helical" evidence="1">
    <location>
        <begin position="6"/>
        <end position="30"/>
    </location>
</feature>